<keyword evidence="2" id="KW-1185">Reference proteome</keyword>
<organism evidence="1 2">
    <name type="scientific">Photobacterium sanctipauli</name>
    <dbReference type="NCBI Taxonomy" id="1342794"/>
    <lineage>
        <taxon>Bacteria</taxon>
        <taxon>Pseudomonadati</taxon>
        <taxon>Pseudomonadota</taxon>
        <taxon>Gammaproteobacteria</taxon>
        <taxon>Vibrionales</taxon>
        <taxon>Vibrionaceae</taxon>
        <taxon>Photobacterium</taxon>
    </lineage>
</organism>
<dbReference type="EMBL" id="PYMA01000004">
    <property type="protein sequence ID" value="PSW20164.1"/>
    <property type="molecule type" value="Genomic_DNA"/>
</dbReference>
<proteinExistence type="predicted"/>
<evidence type="ECO:0000313" key="2">
    <source>
        <dbReference type="Proteomes" id="UP000241771"/>
    </source>
</evidence>
<comment type="caution">
    <text evidence="1">The sequence shown here is derived from an EMBL/GenBank/DDBJ whole genome shotgun (WGS) entry which is preliminary data.</text>
</comment>
<protein>
    <submittedName>
        <fullName evidence="1">Uncharacterized protein</fullName>
    </submittedName>
</protein>
<gene>
    <name evidence="1" type="ORF">C9I98_08900</name>
</gene>
<dbReference type="AlphaFoldDB" id="A0A2T3NV65"/>
<name>A0A2T3NV65_9GAMM</name>
<accession>A0A2T3NV65</accession>
<reference evidence="1 2" key="1">
    <citation type="submission" date="2018-01" db="EMBL/GenBank/DDBJ databases">
        <title>Whole genome sequencing of Histamine producing bacteria.</title>
        <authorList>
            <person name="Butler K."/>
        </authorList>
    </citation>
    <scope>NUCLEOTIDE SEQUENCE [LARGE SCALE GENOMIC DNA]</scope>
    <source>
        <strain evidence="1 2">DSM 100436</strain>
    </source>
</reference>
<dbReference type="Proteomes" id="UP000241771">
    <property type="component" value="Unassembled WGS sequence"/>
</dbReference>
<sequence>MVTATDSGNTDGYTYQEQCCKGDIFLSIGTFINHQHKAGLKYTRGNADLMVDNINDSYDYSSDRWALFAEMNQVFKLDLYPLNSPNIYTIVGGELGFSNIKFDGGTGYENIEGTVFDVALKLGVGYILNDNYQAESYLQFRVPTDNLEYDSYWGDYMKTQTSISLGFQLSFNGS</sequence>
<dbReference type="Gene3D" id="2.40.160.20">
    <property type="match status" value="1"/>
</dbReference>
<evidence type="ECO:0000313" key="1">
    <source>
        <dbReference type="EMBL" id="PSW20164.1"/>
    </source>
</evidence>